<comment type="caution">
    <text evidence="2">The sequence shown here is derived from an EMBL/GenBank/DDBJ whole genome shotgun (WGS) entry which is preliminary data.</text>
</comment>
<evidence type="ECO:0000313" key="2">
    <source>
        <dbReference type="EMBL" id="KUK74593.1"/>
    </source>
</evidence>
<dbReference type="InterPro" id="IPR036269">
    <property type="entry name" value="Rho_N_sf"/>
</dbReference>
<evidence type="ECO:0000259" key="1">
    <source>
        <dbReference type="SMART" id="SM00959"/>
    </source>
</evidence>
<dbReference type="EMBL" id="LGGN01000418">
    <property type="protein sequence ID" value="KUK74593.1"/>
    <property type="molecule type" value="Genomic_DNA"/>
</dbReference>
<dbReference type="Proteomes" id="UP000053860">
    <property type="component" value="Unassembled WGS sequence"/>
</dbReference>
<gene>
    <name evidence="2" type="ORF">XD92_1634</name>
</gene>
<dbReference type="Gene3D" id="1.10.720.10">
    <property type="match status" value="1"/>
</dbReference>
<organism evidence="2 3">
    <name type="scientific">Proteiniphilum acetatigenes</name>
    <dbReference type="NCBI Taxonomy" id="294710"/>
    <lineage>
        <taxon>Bacteria</taxon>
        <taxon>Pseudomonadati</taxon>
        <taxon>Bacteroidota</taxon>
        <taxon>Bacteroidia</taxon>
        <taxon>Bacteroidales</taxon>
        <taxon>Dysgonomonadaceae</taxon>
        <taxon>Proteiniphilum</taxon>
    </lineage>
</organism>
<evidence type="ECO:0000313" key="3">
    <source>
        <dbReference type="Proteomes" id="UP000053860"/>
    </source>
</evidence>
<reference evidence="3" key="1">
    <citation type="journal article" date="2015" name="MBio">
        <title>Genome-Resolved Metagenomic Analysis Reveals Roles for Candidate Phyla and Other Microbial Community Members in Biogeochemical Transformations in Oil Reservoirs.</title>
        <authorList>
            <person name="Hu P."/>
            <person name="Tom L."/>
            <person name="Singh A."/>
            <person name="Thomas B.C."/>
            <person name="Baker B.J."/>
            <person name="Piceno Y.M."/>
            <person name="Andersen G.L."/>
            <person name="Banfield J.F."/>
        </authorList>
    </citation>
    <scope>NUCLEOTIDE SEQUENCE [LARGE SCALE GENOMIC DNA]</scope>
</reference>
<dbReference type="STRING" id="1123008.GCA_000380985_02861"/>
<dbReference type="InterPro" id="IPR011112">
    <property type="entry name" value="Rho-like_N"/>
</dbReference>
<dbReference type="eggNOG" id="COG1158">
    <property type="taxonomic scope" value="Bacteria"/>
</dbReference>
<protein>
    <submittedName>
        <fullName evidence="2">Transcription termination factor Rho</fullName>
    </submittedName>
</protein>
<dbReference type="SUPFAM" id="SSF68912">
    <property type="entry name" value="Rho N-terminal domain-like"/>
    <property type="match status" value="1"/>
</dbReference>
<proteinExistence type="predicted"/>
<accession>A0A101HDH6</accession>
<name>A0A101HDH6_9BACT</name>
<feature type="domain" description="Rho termination factor-like N-terminal" evidence="1">
    <location>
        <begin position="7"/>
        <end position="43"/>
    </location>
</feature>
<dbReference type="AlphaFoldDB" id="A0A101HDH6"/>
<sequence length="43" mass="5155">MAYNIIELNEKLTTELRVLAKEMGIRRPDAYKKEELIYKILDE</sequence>
<dbReference type="GO" id="GO:0006353">
    <property type="term" value="P:DNA-templated transcription termination"/>
    <property type="evidence" value="ECO:0007669"/>
    <property type="project" value="InterPro"/>
</dbReference>
<dbReference type="SMART" id="SM00959">
    <property type="entry name" value="Rho_N"/>
    <property type="match status" value="1"/>
</dbReference>
<feature type="non-terminal residue" evidence="2">
    <location>
        <position position="43"/>
    </location>
</feature>
<dbReference type="Pfam" id="PF07498">
    <property type="entry name" value="Rho_N"/>
    <property type="match status" value="1"/>
</dbReference>